<evidence type="ECO:0000313" key="2">
    <source>
        <dbReference type="Proteomes" id="UP001497680"/>
    </source>
</evidence>
<reference evidence="1 2" key="1">
    <citation type="journal article" date="2022" name="New Phytol.">
        <title>Ecological generalism drives hyperdiversity of secondary metabolite gene clusters in xylarialean endophytes.</title>
        <authorList>
            <person name="Franco M.E.E."/>
            <person name="Wisecaver J.H."/>
            <person name="Arnold A.E."/>
            <person name="Ju Y.M."/>
            <person name="Slot J.C."/>
            <person name="Ahrendt S."/>
            <person name="Moore L.P."/>
            <person name="Eastman K.E."/>
            <person name="Scott K."/>
            <person name="Konkel Z."/>
            <person name="Mondo S.J."/>
            <person name="Kuo A."/>
            <person name="Hayes R.D."/>
            <person name="Haridas S."/>
            <person name="Andreopoulos B."/>
            <person name="Riley R."/>
            <person name="LaButti K."/>
            <person name="Pangilinan J."/>
            <person name="Lipzen A."/>
            <person name="Amirebrahimi M."/>
            <person name="Yan J."/>
            <person name="Adam C."/>
            <person name="Keymanesh K."/>
            <person name="Ng V."/>
            <person name="Louie K."/>
            <person name="Northen T."/>
            <person name="Drula E."/>
            <person name="Henrissat B."/>
            <person name="Hsieh H.M."/>
            <person name="Youens-Clark K."/>
            <person name="Lutzoni F."/>
            <person name="Miadlikowska J."/>
            <person name="Eastwood D.C."/>
            <person name="Hamelin R.C."/>
            <person name="Grigoriev I.V."/>
            <person name="U'Ren J.M."/>
        </authorList>
    </citation>
    <scope>NUCLEOTIDE SEQUENCE [LARGE SCALE GENOMIC DNA]</scope>
    <source>
        <strain evidence="1 2">ER1909</strain>
    </source>
</reference>
<comment type="caution">
    <text evidence="1">The sequence shown here is derived from an EMBL/GenBank/DDBJ whole genome shotgun (WGS) entry which is preliminary data.</text>
</comment>
<gene>
    <name evidence="1" type="ORF">F4821DRAFT_276838</name>
</gene>
<keyword evidence="2" id="KW-1185">Reference proteome</keyword>
<evidence type="ECO:0000313" key="1">
    <source>
        <dbReference type="EMBL" id="KAI6093292.1"/>
    </source>
</evidence>
<organism evidence="1 2">
    <name type="scientific">Hypoxylon rubiginosum</name>
    <dbReference type="NCBI Taxonomy" id="110542"/>
    <lineage>
        <taxon>Eukaryota</taxon>
        <taxon>Fungi</taxon>
        <taxon>Dikarya</taxon>
        <taxon>Ascomycota</taxon>
        <taxon>Pezizomycotina</taxon>
        <taxon>Sordariomycetes</taxon>
        <taxon>Xylariomycetidae</taxon>
        <taxon>Xylariales</taxon>
        <taxon>Hypoxylaceae</taxon>
        <taxon>Hypoxylon</taxon>
    </lineage>
</organism>
<dbReference type="EMBL" id="MU394281">
    <property type="protein sequence ID" value="KAI6093292.1"/>
    <property type="molecule type" value="Genomic_DNA"/>
</dbReference>
<sequence length="464" mass="52293">MRKGDRIDDDVSEEEEDEEDEEGEEGEEEGAEGGGVVYTICNSTASRNTSTASRNTSTASCKMGRHINLLKVATGRAKLHDISPSRAIPKGLTKTKQTMNKTITKQTVKKTKYAKKLNKYFDRNRVKRCTLKLSSEEKYSCQMSLLIILKARSFDTLRIVEVNDEEKSIKVDHQRWNISIHDFFRGGIYLPIGPSDLARLEECFVTALSALHKSRISYPISAAVVRYTSPSAFQLQEDSSSLRLYLPYNKKAAWASDKLSPTWQADQLSHARCLFRIPLLLERCAKSQGPLVLGLKDQQDLATYIKELGPASHHVDLLVNTVSPMTVQLASEIILHVAKKKRVQITRVFFESLFGPRKPLLGATPDTVFDDYLLRWQQHYYNKRHERGPVSTVDEELEEEALRFEPATLAVFICCRAEVALIAEDDDKAQWWEMAKRITDAFGPKALGTICPDVSDSDSDGSDI</sequence>
<name>A0ACC0DKJ3_9PEZI</name>
<protein>
    <submittedName>
        <fullName evidence="1">Uncharacterized protein</fullName>
    </submittedName>
</protein>
<accession>A0ACC0DKJ3</accession>
<proteinExistence type="predicted"/>
<dbReference type="Proteomes" id="UP001497680">
    <property type="component" value="Unassembled WGS sequence"/>
</dbReference>